<dbReference type="Proteomes" id="UP000515237">
    <property type="component" value="Plasmid unnamed2"/>
</dbReference>
<dbReference type="AlphaFoldDB" id="A0A7G7G2I6"/>
<name>A0A7G7G2I6_9BACT</name>
<keyword evidence="1" id="KW-0614">Plasmid</keyword>
<gene>
    <name evidence="1" type="ORF">HUW51_01020</name>
</gene>
<dbReference type="EMBL" id="CP055155">
    <property type="protein sequence ID" value="QNF31370.1"/>
    <property type="molecule type" value="Genomic_DNA"/>
</dbReference>
<reference evidence="1 2" key="1">
    <citation type="journal article" date="2018" name="Int. J. Syst. Evol. Microbiol.">
        <title>Adhaeribacter swui sp. nov., isolated from wet mud.</title>
        <authorList>
            <person name="Kim D.U."/>
            <person name="Kim K.W."/>
            <person name="Kang M.S."/>
            <person name="Kim J.Y."/>
            <person name="Jang J.H."/>
            <person name="Kim M.K."/>
        </authorList>
    </citation>
    <scope>NUCLEOTIDE SEQUENCE [LARGE SCALE GENOMIC DNA]</scope>
    <source>
        <strain evidence="1 2">KCTC 52873</strain>
        <plasmid evidence="1">unnamed2</plasmid>
    </source>
</reference>
<sequence>MLPSKPILPAEQMANVQQQLSDLDFTRRQLFHFVPTEHNLVMTFTLPDGQPVNVPIENPYKTRMLLAEVRTYLGEQELLQERQLNRLKAQL</sequence>
<geneLocation type="plasmid" evidence="1 2">
    <name>unnamed2</name>
</geneLocation>
<organism evidence="1 2">
    <name type="scientific">Adhaeribacter swui</name>
    <dbReference type="NCBI Taxonomy" id="2086471"/>
    <lineage>
        <taxon>Bacteria</taxon>
        <taxon>Pseudomonadati</taxon>
        <taxon>Bacteroidota</taxon>
        <taxon>Cytophagia</taxon>
        <taxon>Cytophagales</taxon>
        <taxon>Hymenobacteraceae</taxon>
        <taxon>Adhaeribacter</taxon>
    </lineage>
</organism>
<proteinExistence type="predicted"/>
<keyword evidence="2" id="KW-1185">Reference proteome</keyword>
<dbReference type="RefSeq" id="WP_185269936.1">
    <property type="nucleotide sequence ID" value="NZ_CP055155.1"/>
</dbReference>
<evidence type="ECO:0000313" key="2">
    <source>
        <dbReference type="Proteomes" id="UP000515237"/>
    </source>
</evidence>
<protein>
    <submittedName>
        <fullName evidence="1">Uncharacterized protein</fullName>
    </submittedName>
</protein>
<accession>A0A7G7G2I6</accession>
<dbReference type="KEGG" id="aswu:HUW51_01020"/>
<evidence type="ECO:0000313" key="1">
    <source>
        <dbReference type="EMBL" id="QNF31370.1"/>
    </source>
</evidence>